<feature type="region of interest" description="Disordered" evidence="3">
    <location>
        <begin position="578"/>
        <end position="615"/>
    </location>
</feature>
<feature type="region of interest" description="Disordered" evidence="3">
    <location>
        <begin position="1"/>
        <end position="41"/>
    </location>
</feature>
<evidence type="ECO:0000256" key="3">
    <source>
        <dbReference type="SAM" id="MobiDB-lite"/>
    </source>
</evidence>
<dbReference type="PANTHER" id="PTHR43874">
    <property type="entry name" value="TWO-COMPONENT RESPONSE REGULATOR"/>
    <property type="match status" value="1"/>
</dbReference>
<dbReference type="GO" id="GO:0000160">
    <property type="term" value="P:phosphorelay signal transduction system"/>
    <property type="evidence" value="ECO:0007669"/>
    <property type="project" value="UniProtKB-KW"/>
</dbReference>
<evidence type="ECO:0000313" key="6">
    <source>
        <dbReference type="Proteomes" id="UP000660262"/>
    </source>
</evidence>
<dbReference type="EMBL" id="BNJQ01000031">
    <property type="protein sequence ID" value="GHP10815.1"/>
    <property type="molecule type" value="Genomic_DNA"/>
</dbReference>
<dbReference type="Gene3D" id="3.40.50.2300">
    <property type="match status" value="1"/>
</dbReference>
<sequence length="615" mass="62589">MTEDLSAHEIGGGANGNGTALTTTTTTSEDTAAAGAPSAPTSAPILLTSSKISAEDNVFAAAPAVAEDMHNTPSPNTTTLAGDEQQQQNNDKTDHQHTASVAVHPTNTTATAAATLPAASLDLKSALPARPGFPDGLKVLLVDEDQTSLDEAKALLEECHFEVTPFDSAKEAIANLNKQETVYDVAMFAAALFLEGSDAAELQETSIDKCQLPVVLVANSSSISLVMRGVQKGAVDVLLKPLVRHRLINIWQHAVRKILGGKPATSYANATAAAAAATPTAANTSAAAAAPATAAGSADTTKQPQQPDTPPDATEAQQQRPTTNQPTNQPSTATNNNNQPSSTNPPPTGRAGSAKASKRSGGKATPNPMSSSVPPPPPPPPPPPMGASATPGGTFLPPPPGSMQQHQGGQPPPPPPPYRMYMMPPNAYNTGAPNSAVGPARWTGHGPPPPPSHHYPPCGPPGYPMPGGPPQGNYGAPPYGYGGQAPPAPGPGGPYGAHLYGSNMGGQFDGGWQGSGSNMGTRGGMAMGGQRRSMSYNVLDHPPPAVPPQVELRSIDATSSGPLGLDLKKSQSFLNLLENSVSHTDNGSGVPPTPGVTKPASASDLTNQPPDPPPT</sequence>
<dbReference type="PANTHER" id="PTHR43874:SF7">
    <property type="entry name" value="TWO-COMPONENT RESPONSE REGULATOR ARR10"/>
    <property type="match status" value="1"/>
</dbReference>
<dbReference type="InterPro" id="IPR001789">
    <property type="entry name" value="Sig_transdc_resp-reg_receiver"/>
</dbReference>
<comment type="caution">
    <text evidence="2">Lacks conserved residue(s) required for the propagation of feature annotation.</text>
</comment>
<dbReference type="SMART" id="SM00448">
    <property type="entry name" value="REC"/>
    <property type="match status" value="1"/>
</dbReference>
<dbReference type="GO" id="GO:0009736">
    <property type="term" value="P:cytokinin-activated signaling pathway"/>
    <property type="evidence" value="ECO:0007669"/>
    <property type="project" value="InterPro"/>
</dbReference>
<dbReference type="Pfam" id="PF00072">
    <property type="entry name" value="Response_reg"/>
    <property type="match status" value="1"/>
</dbReference>
<feature type="region of interest" description="Disordered" evidence="3">
    <location>
        <begin position="67"/>
        <end position="98"/>
    </location>
</feature>
<feature type="domain" description="Response regulatory" evidence="4">
    <location>
        <begin position="138"/>
        <end position="255"/>
    </location>
</feature>
<feature type="compositionally biased region" description="Pro residues" evidence="3">
    <location>
        <begin position="373"/>
        <end position="385"/>
    </location>
</feature>
<dbReference type="Proteomes" id="UP000660262">
    <property type="component" value="Unassembled WGS sequence"/>
</dbReference>
<keyword evidence="6" id="KW-1185">Reference proteome</keyword>
<evidence type="ECO:0000313" key="5">
    <source>
        <dbReference type="EMBL" id="GHP10815.1"/>
    </source>
</evidence>
<dbReference type="OrthoDB" id="60033at2759"/>
<feature type="region of interest" description="Disordered" evidence="3">
    <location>
        <begin position="534"/>
        <end position="566"/>
    </location>
</feature>
<name>A0A830HVP3_9CHLO</name>
<proteinExistence type="predicted"/>
<evidence type="ECO:0000256" key="1">
    <source>
        <dbReference type="ARBA" id="ARBA00023012"/>
    </source>
</evidence>
<feature type="compositionally biased region" description="Low complexity" evidence="3">
    <location>
        <begin position="317"/>
        <end position="342"/>
    </location>
</feature>
<feature type="compositionally biased region" description="Low complexity" evidence="3">
    <location>
        <begin position="17"/>
        <end position="41"/>
    </location>
</feature>
<keyword evidence="1" id="KW-0902">Two-component regulatory system</keyword>
<evidence type="ECO:0000259" key="4">
    <source>
        <dbReference type="PROSITE" id="PS50110"/>
    </source>
</evidence>
<feature type="compositionally biased region" description="Polar residues" evidence="3">
    <location>
        <begin position="578"/>
        <end position="587"/>
    </location>
</feature>
<protein>
    <recommendedName>
        <fullName evidence="4">Response regulatory domain-containing protein</fullName>
    </recommendedName>
</protein>
<dbReference type="InterPro" id="IPR011006">
    <property type="entry name" value="CheY-like_superfamily"/>
</dbReference>
<reference evidence="5" key="1">
    <citation type="submission" date="2020-10" db="EMBL/GenBank/DDBJ databases">
        <title>Unveiling of a novel bifunctional photoreceptor, Dualchrome1, isolated from a cosmopolitan green alga.</title>
        <authorList>
            <person name="Suzuki S."/>
            <person name="Kawachi M."/>
        </authorList>
    </citation>
    <scope>NUCLEOTIDE SEQUENCE</scope>
    <source>
        <strain evidence="5">NIES 2893</strain>
    </source>
</reference>
<feature type="compositionally biased region" description="Low complexity" evidence="3">
    <location>
        <begin position="288"/>
        <end position="306"/>
    </location>
</feature>
<evidence type="ECO:0000256" key="2">
    <source>
        <dbReference type="PROSITE-ProRule" id="PRU00169"/>
    </source>
</evidence>
<feature type="compositionally biased region" description="Polar residues" evidence="3">
    <location>
        <begin position="71"/>
        <end position="90"/>
    </location>
</feature>
<feature type="region of interest" description="Disordered" evidence="3">
    <location>
        <begin position="288"/>
        <end position="494"/>
    </location>
</feature>
<dbReference type="AlphaFoldDB" id="A0A830HVP3"/>
<dbReference type="PROSITE" id="PS50110">
    <property type="entry name" value="RESPONSE_REGULATORY"/>
    <property type="match status" value="1"/>
</dbReference>
<dbReference type="InterPro" id="IPR045279">
    <property type="entry name" value="ARR-like"/>
</dbReference>
<gene>
    <name evidence="5" type="ORF">PPROV_000954600</name>
</gene>
<comment type="caution">
    <text evidence="5">The sequence shown here is derived from an EMBL/GenBank/DDBJ whole genome shotgun (WGS) entry which is preliminary data.</text>
</comment>
<dbReference type="SUPFAM" id="SSF52172">
    <property type="entry name" value="CheY-like"/>
    <property type="match status" value="1"/>
</dbReference>
<feature type="compositionally biased region" description="Pro residues" evidence="3">
    <location>
        <begin position="446"/>
        <end position="469"/>
    </location>
</feature>
<organism evidence="5 6">
    <name type="scientific">Pycnococcus provasolii</name>
    <dbReference type="NCBI Taxonomy" id="41880"/>
    <lineage>
        <taxon>Eukaryota</taxon>
        <taxon>Viridiplantae</taxon>
        <taxon>Chlorophyta</taxon>
        <taxon>Pseudoscourfieldiophyceae</taxon>
        <taxon>Pseudoscourfieldiales</taxon>
        <taxon>Pycnococcaceae</taxon>
        <taxon>Pycnococcus</taxon>
    </lineage>
</organism>
<accession>A0A830HVP3</accession>